<evidence type="ECO:0000313" key="1">
    <source>
        <dbReference type="EMBL" id="GFP82876.1"/>
    </source>
</evidence>
<dbReference type="OrthoDB" id="17255at2759"/>
<dbReference type="EMBL" id="BMAC01000054">
    <property type="protein sequence ID" value="GFP82876.1"/>
    <property type="molecule type" value="Genomic_DNA"/>
</dbReference>
<comment type="caution">
    <text evidence="1">The sequence shown here is derived from an EMBL/GenBank/DDBJ whole genome shotgun (WGS) entry which is preliminary data.</text>
</comment>
<dbReference type="AlphaFoldDB" id="A0A830B797"/>
<organism evidence="1 2">
    <name type="scientific">Phtheirospermum japonicum</name>
    <dbReference type="NCBI Taxonomy" id="374723"/>
    <lineage>
        <taxon>Eukaryota</taxon>
        <taxon>Viridiplantae</taxon>
        <taxon>Streptophyta</taxon>
        <taxon>Embryophyta</taxon>
        <taxon>Tracheophyta</taxon>
        <taxon>Spermatophyta</taxon>
        <taxon>Magnoliopsida</taxon>
        <taxon>eudicotyledons</taxon>
        <taxon>Gunneridae</taxon>
        <taxon>Pentapetalae</taxon>
        <taxon>asterids</taxon>
        <taxon>lamiids</taxon>
        <taxon>Lamiales</taxon>
        <taxon>Orobanchaceae</taxon>
        <taxon>Orobanchaceae incertae sedis</taxon>
        <taxon>Phtheirospermum</taxon>
    </lineage>
</organism>
<proteinExistence type="predicted"/>
<accession>A0A830B797</accession>
<sequence>MDGCKYTWGERHGTPHFAATPHLLTCYLKRVDVSWCDDAKTGRRSLLGKNGDSLAGASPAKLDVLSPPPKDDDATPGINLQLQASILANSKFSVGDPFLLKKYLASEKSPITVEKAAAQTACPLAPSTAAGVSSLRCSEEQSVLDVIGFISMTALISEDTRGLKNLFLETAAKGGRSWKIAYGDISLLHGLCVKFIIIPGTQVQIDMLLAFRVIRAPGLNVLKVPLVEPRALANGVSIWDKHGSAFDEGEEAATLFSL</sequence>
<name>A0A830B797_9LAMI</name>
<reference evidence="1" key="1">
    <citation type="submission" date="2020-07" db="EMBL/GenBank/DDBJ databases">
        <title>Ethylene signaling mediates host invasion by parasitic plants.</title>
        <authorList>
            <person name="Yoshida S."/>
        </authorList>
    </citation>
    <scope>NUCLEOTIDE SEQUENCE</scope>
    <source>
        <strain evidence="1">Okayama</strain>
    </source>
</reference>
<protein>
    <submittedName>
        <fullName evidence="1">Uncharacterized protein</fullName>
    </submittedName>
</protein>
<evidence type="ECO:0000313" key="2">
    <source>
        <dbReference type="Proteomes" id="UP000653305"/>
    </source>
</evidence>
<gene>
    <name evidence="1" type="ORF">PHJA_000430700</name>
</gene>
<keyword evidence="2" id="KW-1185">Reference proteome</keyword>
<dbReference type="Proteomes" id="UP000653305">
    <property type="component" value="Unassembled WGS sequence"/>
</dbReference>